<feature type="compositionally biased region" description="Low complexity" evidence="1">
    <location>
        <begin position="48"/>
        <end position="68"/>
    </location>
</feature>
<keyword evidence="2" id="KW-1133">Transmembrane helix</keyword>
<evidence type="ECO:0000256" key="2">
    <source>
        <dbReference type="SAM" id="Phobius"/>
    </source>
</evidence>
<reference evidence="3 4" key="1">
    <citation type="submission" date="2020-08" db="EMBL/GenBank/DDBJ databases">
        <title>Sequencing the genomes of 1000 actinobacteria strains.</title>
        <authorList>
            <person name="Klenk H.-P."/>
        </authorList>
    </citation>
    <scope>NUCLEOTIDE SEQUENCE [LARGE SCALE GENOMIC DNA]</scope>
    <source>
        <strain evidence="3 4">DSM 43582</strain>
    </source>
</reference>
<comment type="caution">
    <text evidence="3">The sequence shown here is derived from an EMBL/GenBank/DDBJ whole genome shotgun (WGS) entry which is preliminary data.</text>
</comment>
<feature type="transmembrane region" description="Helical" evidence="2">
    <location>
        <begin position="18"/>
        <end position="38"/>
    </location>
</feature>
<gene>
    <name evidence="3" type="ORF">BJY24_002692</name>
</gene>
<protein>
    <submittedName>
        <fullName evidence="3">Uncharacterized protein</fullName>
    </submittedName>
</protein>
<dbReference type="EMBL" id="JACHIT010000001">
    <property type="protein sequence ID" value="MBB5913825.1"/>
    <property type="molecule type" value="Genomic_DNA"/>
</dbReference>
<keyword evidence="4" id="KW-1185">Reference proteome</keyword>
<keyword evidence="2" id="KW-0812">Transmembrane</keyword>
<evidence type="ECO:0000313" key="3">
    <source>
        <dbReference type="EMBL" id="MBB5913825.1"/>
    </source>
</evidence>
<name>A0A7W9PD89_9NOCA</name>
<dbReference type="AlphaFoldDB" id="A0A7W9PD89"/>
<evidence type="ECO:0000313" key="4">
    <source>
        <dbReference type="Proteomes" id="UP000540412"/>
    </source>
</evidence>
<keyword evidence="2" id="KW-0472">Membrane</keyword>
<dbReference type="Proteomes" id="UP000540412">
    <property type="component" value="Unassembled WGS sequence"/>
</dbReference>
<accession>A0A7W9PD89</accession>
<sequence>MSQHPATHRRTQILQHTAIVLAGMASIGLTVAAGTYVVNHLGDSIGRPGAESAAPNAEAPAGTPAAAPELRETQSGTKTSELVGLMVVSHPLPLAPVPAPPPAPEVTRLFDRAAVSTAPAQATVDPDGVGARLRLPGDAYVGANVATTQPNSVSMTVDTNVFTVLGDRMSGRAQDTPAGVTRFRTDVDTRSGEVSVAVSDPGLGRRDIQVERHSRPAPAEPVAPQDSGTTA</sequence>
<feature type="region of interest" description="Disordered" evidence="1">
    <location>
        <begin position="189"/>
        <end position="231"/>
    </location>
</feature>
<feature type="compositionally biased region" description="Basic and acidic residues" evidence="1">
    <location>
        <begin position="203"/>
        <end position="214"/>
    </location>
</feature>
<organism evidence="3 4">
    <name type="scientific">Nocardia transvalensis</name>
    <dbReference type="NCBI Taxonomy" id="37333"/>
    <lineage>
        <taxon>Bacteria</taxon>
        <taxon>Bacillati</taxon>
        <taxon>Actinomycetota</taxon>
        <taxon>Actinomycetes</taxon>
        <taxon>Mycobacteriales</taxon>
        <taxon>Nocardiaceae</taxon>
        <taxon>Nocardia</taxon>
    </lineage>
</organism>
<feature type="region of interest" description="Disordered" evidence="1">
    <location>
        <begin position="48"/>
        <end position="73"/>
    </location>
</feature>
<proteinExistence type="predicted"/>
<dbReference type="RefSeq" id="WP_040744189.1">
    <property type="nucleotide sequence ID" value="NZ_JACHIT010000001.1"/>
</dbReference>
<evidence type="ECO:0000256" key="1">
    <source>
        <dbReference type="SAM" id="MobiDB-lite"/>
    </source>
</evidence>